<dbReference type="InterPro" id="IPR029063">
    <property type="entry name" value="SAM-dependent_MTases_sf"/>
</dbReference>
<reference evidence="11" key="3">
    <citation type="submission" date="2025-08" db="UniProtKB">
        <authorList>
            <consortium name="Ensembl"/>
        </authorList>
    </citation>
    <scope>IDENTIFICATION</scope>
</reference>
<feature type="binding site" evidence="9">
    <location>
        <position position="179"/>
    </location>
    <ligand>
        <name>S-adenosyl-L-methionine</name>
        <dbReference type="ChEBI" id="CHEBI:59789"/>
    </ligand>
</feature>
<comment type="catalytic activity">
    <reaction evidence="8">
        <text>adenosine(58) in tRNA + S-adenosyl-L-methionine = N(1)-methyladenosine(58) in tRNA + S-adenosyl-L-homocysteine + H(+)</text>
        <dbReference type="Rhea" id="RHEA:43152"/>
        <dbReference type="Rhea" id="RHEA-COMP:10365"/>
        <dbReference type="Rhea" id="RHEA-COMP:10366"/>
        <dbReference type="ChEBI" id="CHEBI:15378"/>
        <dbReference type="ChEBI" id="CHEBI:57856"/>
        <dbReference type="ChEBI" id="CHEBI:59789"/>
        <dbReference type="ChEBI" id="CHEBI:74411"/>
        <dbReference type="ChEBI" id="CHEBI:74491"/>
        <dbReference type="EC" id="2.1.1.220"/>
    </reaction>
</comment>
<keyword evidence="5 8" id="KW-0819">tRNA processing</keyword>
<evidence type="ECO:0000256" key="8">
    <source>
        <dbReference type="PIRNR" id="PIRNR017269"/>
    </source>
</evidence>
<evidence type="ECO:0000256" key="2">
    <source>
        <dbReference type="ARBA" id="ARBA00022603"/>
    </source>
</evidence>
<evidence type="ECO:0000256" key="7">
    <source>
        <dbReference type="ARBA" id="ARBA00048481"/>
    </source>
</evidence>
<comment type="subcellular location">
    <subcellularLocation>
        <location evidence="1 8">Nucleus</location>
    </subcellularLocation>
</comment>
<keyword evidence="4 8" id="KW-0949">S-adenosyl-L-methionine</keyword>
<dbReference type="SUPFAM" id="SSF53335">
    <property type="entry name" value="S-adenosyl-L-methionine-dependent methyltransferases"/>
    <property type="match status" value="1"/>
</dbReference>
<proteinExistence type="inferred from homology"/>
<comment type="catalytic activity">
    <reaction evidence="7">
        <text>an adenosine in mRNA + S-adenosyl-L-methionine = an N(1)-methyladenosine in mRNA + S-adenosyl-L-homocysteine + H(+)</text>
        <dbReference type="Rhea" id="RHEA:55392"/>
        <dbReference type="Rhea" id="RHEA-COMP:12414"/>
        <dbReference type="Rhea" id="RHEA-COMP:12415"/>
        <dbReference type="ChEBI" id="CHEBI:15378"/>
        <dbReference type="ChEBI" id="CHEBI:57856"/>
        <dbReference type="ChEBI" id="CHEBI:59789"/>
        <dbReference type="ChEBI" id="CHEBI:74411"/>
        <dbReference type="ChEBI" id="CHEBI:74491"/>
    </reaction>
</comment>
<dbReference type="PROSITE" id="PS51620">
    <property type="entry name" value="SAM_TRM61"/>
    <property type="match status" value="1"/>
</dbReference>
<sequence length="303" mass="33543">MGFTSFKSNVEAGDIVIIFMGHDSMFPLYVKKGEISQTKFGAIKHDQIINHKYGTKFTCSRGWVYVLHPTPELWTITLPHRTQILYTADISMILFQLDLKPGSVVCESGTGSGSLSHAIIRTIAPTGFLHTVEFHEDRANKASLEFKKHGLADYVTVYNRDVIKLGFPVTSVADAVFLDIPSPDDAISAAANALKQSGGRLCSFSPCIEQVQRTCTNLRQQGSGFKDVQVFELIRRSCNVKRVFVPMADLGLDNDEVRSKVVGESNVLPSVTQKHAFCCRTCVLPKETYGHTGFLVFATYQPN</sequence>
<dbReference type="Ensembl" id="ENSCINT00000036510.1">
    <property type="protein sequence ID" value="ENSCINP00000032760.1"/>
    <property type="gene ID" value="ENSCING00000018222.1"/>
</dbReference>
<dbReference type="STRING" id="7719.ENSCINP00000032760"/>
<reference evidence="11" key="4">
    <citation type="submission" date="2025-09" db="UniProtKB">
        <authorList>
            <consortium name="Ensembl"/>
        </authorList>
    </citation>
    <scope>IDENTIFICATION</scope>
</reference>
<dbReference type="EMBL" id="EAAA01000712">
    <property type="status" value="NOT_ANNOTATED_CDS"/>
    <property type="molecule type" value="Genomic_DNA"/>
</dbReference>
<dbReference type="FunFam" id="3.40.50.150:FF:000227">
    <property type="entry name" value="tRNA (adenine(58)-N(1))-methyltransferase"/>
    <property type="match status" value="1"/>
</dbReference>
<keyword evidence="12" id="KW-1185">Reference proteome</keyword>
<dbReference type="SMR" id="H2XSX6"/>
<dbReference type="PIRSF" id="PIRSF017269">
    <property type="entry name" value="GCD14"/>
    <property type="match status" value="1"/>
</dbReference>
<dbReference type="GO" id="GO:0031515">
    <property type="term" value="C:tRNA (m1A) methyltransferase complex"/>
    <property type="evidence" value="ECO:0000318"/>
    <property type="project" value="GO_Central"/>
</dbReference>
<evidence type="ECO:0000256" key="9">
    <source>
        <dbReference type="PIRSR" id="PIRSR017269-1"/>
    </source>
</evidence>
<dbReference type="Gene3D" id="3.10.330.20">
    <property type="match status" value="1"/>
</dbReference>
<dbReference type="Gene3D" id="3.40.50.150">
    <property type="entry name" value="Vaccinia Virus protein VP39"/>
    <property type="match status" value="1"/>
</dbReference>
<comment type="function">
    <text evidence="8">Catalytic subunit of tRNA (adenine-N(1)-)-methyltransferase, which catalyzes the formation of N(1)-methyladenine at position 58 (m1A58) in initiator methionyl-tRNA.</text>
</comment>
<dbReference type="InterPro" id="IPR014816">
    <property type="entry name" value="tRNA_MeTrfase_Gcd14"/>
</dbReference>
<dbReference type="PANTHER" id="PTHR12133:SF2">
    <property type="entry name" value="TRNA (ADENINE(58)-N(1))-METHYLTRANSFERASE CATALYTIC SUBUNIT TRMT61A"/>
    <property type="match status" value="1"/>
</dbReference>
<dbReference type="InterPro" id="IPR049470">
    <property type="entry name" value="TRM61_C"/>
</dbReference>
<comment type="similarity">
    <text evidence="8">Belongs to the class I-like SAM-binding methyltransferase superfamily. TRM61 family.</text>
</comment>
<accession>H2XSX6</accession>
<evidence type="ECO:0000313" key="11">
    <source>
        <dbReference type="Ensembl" id="ENSCINP00000032760.1"/>
    </source>
</evidence>
<evidence type="ECO:0000256" key="3">
    <source>
        <dbReference type="ARBA" id="ARBA00022679"/>
    </source>
</evidence>
<dbReference type="GO" id="GO:0160107">
    <property type="term" value="F:tRNA (adenine(58)-N1)-methyltransferase activity"/>
    <property type="evidence" value="ECO:0007669"/>
    <property type="project" value="UniProtKB-EC"/>
</dbReference>
<feature type="binding site" evidence="9">
    <location>
        <position position="133"/>
    </location>
    <ligand>
        <name>S-adenosyl-L-methionine</name>
        <dbReference type="ChEBI" id="CHEBI:59789"/>
    </ligand>
</feature>
<feature type="binding site" evidence="9">
    <location>
        <begin position="112"/>
        <end position="115"/>
    </location>
    <ligand>
        <name>S-adenosyl-L-methionine</name>
        <dbReference type="ChEBI" id="CHEBI:59789"/>
    </ligand>
</feature>
<dbReference type="InParanoid" id="H2XSX6"/>
<dbReference type="OMA" id="RPDHRMI"/>
<protein>
    <recommendedName>
        <fullName evidence="8">tRNA (adenine(58)-N(1))-methyltransferase catalytic subunit TRMT61A</fullName>
        <ecNumber evidence="8">2.1.1.220</ecNumber>
    </recommendedName>
</protein>
<dbReference type="EC" id="2.1.1.220" evidence="8"/>
<dbReference type="FunCoup" id="H2XSX6">
    <property type="interactions" value="128"/>
</dbReference>
<evidence type="ECO:0000256" key="4">
    <source>
        <dbReference type="ARBA" id="ARBA00022691"/>
    </source>
</evidence>
<reference evidence="12" key="1">
    <citation type="journal article" date="2002" name="Science">
        <title>The draft genome of Ciona intestinalis: insights into chordate and vertebrate origins.</title>
        <authorList>
            <person name="Dehal P."/>
            <person name="Satou Y."/>
            <person name="Campbell R.K."/>
            <person name="Chapman J."/>
            <person name="Degnan B."/>
            <person name="De Tomaso A."/>
            <person name="Davidson B."/>
            <person name="Di Gregorio A."/>
            <person name="Gelpke M."/>
            <person name="Goodstein D.M."/>
            <person name="Harafuji N."/>
            <person name="Hastings K.E."/>
            <person name="Ho I."/>
            <person name="Hotta K."/>
            <person name="Huang W."/>
            <person name="Kawashima T."/>
            <person name="Lemaire P."/>
            <person name="Martinez D."/>
            <person name="Meinertzhagen I.A."/>
            <person name="Necula S."/>
            <person name="Nonaka M."/>
            <person name="Putnam N."/>
            <person name="Rash S."/>
            <person name="Saiga H."/>
            <person name="Satake M."/>
            <person name="Terry A."/>
            <person name="Yamada L."/>
            <person name="Wang H.G."/>
            <person name="Awazu S."/>
            <person name="Azumi K."/>
            <person name="Boore J."/>
            <person name="Branno M."/>
            <person name="Chin-Bow S."/>
            <person name="DeSantis R."/>
            <person name="Doyle S."/>
            <person name="Francino P."/>
            <person name="Keys D.N."/>
            <person name="Haga S."/>
            <person name="Hayashi H."/>
            <person name="Hino K."/>
            <person name="Imai K.S."/>
            <person name="Inaba K."/>
            <person name="Kano S."/>
            <person name="Kobayashi K."/>
            <person name="Kobayashi M."/>
            <person name="Lee B.I."/>
            <person name="Makabe K.W."/>
            <person name="Manohar C."/>
            <person name="Matassi G."/>
            <person name="Medina M."/>
            <person name="Mochizuki Y."/>
            <person name="Mount S."/>
            <person name="Morishita T."/>
            <person name="Miura S."/>
            <person name="Nakayama A."/>
            <person name="Nishizaka S."/>
            <person name="Nomoto H."/>
            <person name="Ohta F."/>
            <person name="Oishi K."/>
            <person name="Rigoutsos I."/>
            <person name="Sano M."/>
            <person name="Sasaki A."/>
            <person name="Sasakura Y."/>
            <person name="Shoguchi E."/>
            <person name="Shin-i T."/>
            <person name="Spagnuolo A."/>
            <person name="Stainier D."/>
            <person name="Suzuki M.M."/>
            <person name="Tassy O."/>
            <person name="Takatori N."/>
            <person name="Tokuoka M."/>
            <person name="Yagi K."/>
            <person name="Yoshizaki F."/>
            <person name="Wada S."/>
            <person name="Zhang C."/>
            <person name="Hyatt P.D."/>
            <person name="Larimer F."/>
            <person name="Detter C."/>
            <person name="Doggett N."/>
            <person name="Glavina T."/>
            <person name="Hawkins T."/>
            <person name="Richardson P."/>
            <person name="Lucas S."/>
            <person name="Kohara Y."/>
            <person name="Levine M."/>
            <person name="Satoh N."/>
            <person name="Rokhsar D.S."/>
        </authorList>
    </citation>
    <scope>NUCLEOTIDE SEQUENCE [LARGE SCALE GENOMIC DNA]</scope>
</reference>
<keyword evidence="3 8" id="KW-0808">Transferase</keyword>
<dbReference type="AlphaFoldDB" id="H2XSX6"/>
<name>H2XSX6_CIOIN</name>
<evidence type="ECO:0000256" key="5">
    <source>
        <dbReference type="ARBA" id="ARBA00022694"/>
    </source>
</evidence>
<dbReference type="Pfam" id="PF08704">
    <property type="entry name" value="GCD14"/>
    <property type="match status" value="1"/>
</dbReference>
<dbReference type="PANTHER" id="PTHR12133">
    <property type="entry name" value="TRNA (ADENINE(58)-N(1))-METHYLTRANSFERASE"/>
    <property type="match status" value="1"/>
</dbReference>
<dbReference type="GeneTree" id="ENSGT00940000154239"/>
<dbReference type="FunFam" id="3.10.330.20:FF:000002">
    <property type="entry name" value="tRNA (adenine(58)-N(1))-methyltransferase catalytic subunit TRMT61A"/>
    <property type="match status" value="1"/>
</dbReference>
<dbReference type="HOGENOM" id="CLU_025402_4_1_1"/>
<evidence type="ECO:0000259" key="10">
    <source>
        <dbReference type="Pfam" id="PF08704"/>
    </source>
</evidence>
<reference evidence="11" key="2">
    <citation type="journal article" date="2008" name="Genome Biol.">
        <title>Improved genome assembly and evidence-based global gene model set for the chordate Ciona intestinalis: new insight into intron and operon populations.</title>
        <authorList>
            <person name="Satou Y."/>
            <person name="Mineta K."/>
            <person name="Ogasawara M."/>
            <person name="Sasakura Y."/>
            <person name="Shoguchi E."/>
            <person name="Ueno K."/>
            <person name="Yamada L."/>
            <person name="Matsumoto J."/>
            <person name="Wasserscheid J."/>
            <person name="Dewar K."/>
            <person name="Wiley G.B."/>
            <person name="Macmil S.L."/>
            <person name="Roe B.A."/>
            <person name="Zeller R.W."/>
            <person name="Hastings K.E."/>
            <person name="Lemaire P."/>
            <person name="Lindquist E."/>
            <person name="Endo T."/>
            <person name="Hotta K."/>
            <person name="Inaba K."/>
        </authorList>
    </citation>
    <scope>NUCLEOTIDE SEQUENCE [LARGE SCALE GENOMIC DNA]</scope>
    <source>
        <strain evidence="11">wild type</strain>
    </source>
</reference>
<evidence type="ECO:0000256" key="1">
    <source>
        <dbReference type="ARBA" id="ARBA00004123"/>
    </source>
</evidence>
<keyword evidence="2 8" id="KW-0489">Methyltransferase</keyword>
<dbReference type="GO" id="GO:0030488">
    <property type="term" value="P:tRNA methylation"/>
    <property type="evidence" value="ECO:0000318"/>
    <property type="project" value="GO_Central"/>
</dbReference>
<dbReference type="Proteomes" id="UP000008144">
    <property type="component" value="Chromosome 11"/>
</dbReference>
<evidence type="ECO:0000256" key="6">
    <source>
        <dbReference type="ARBA" id="ARBA00023242"/>
    </source>
</evidence>
<feature type="domain" description="tRNA (adenine(58)-N(1))-methyltransferase catalytic subunit TRM61 C-terminal" evidence="10">
    <location>
        <begin position="62"/>
        <end position="300"/>
    </location>
</feature>
<keyword evidence="6 8" id="KW-0539">Nucleus</keyword>
<evidence type="ECO:0000313" key="12">
    <source>
        <dbReference type="Proteomes" id="UP000008144"/>
    </source>
</evidence>
<dbReference type="GO" id="GO:0005634">
    <property type="term" value="C:nucleus"/>
    <property type="evidence" value="ECO:0000318"/>
    <property type="project" value="GO_Central"/>
</dbReference>
<organism evidence="11 12">
    <name type="scientific">Ciona intestinalis</name>
    <name type="common">Transparent sea squirt</name>
    <name type="synonym">Ascidia intestinalis</name>
    <dbReference type="NCBI Taxonomy" id="7719"/>
    <lineage>
        <taxon>Eukaryota</taxon>
        <taxon>Metazoa</taxon>
        <taxon>Chordata</taxon>
        <taxon>Tunicata</taxon>
        <taxon>Ascidiacea</taxon>
        <taxon>Phlebobranchia</taxon>
        <taxon>Cionidae</taxon>
        <taxon>Ciona</taxon>
    </lineage>
</organism>